<feature type="domain" description="Toprim" evidence="13">
    <location>
        <begin position="415"/>
        <end position="529"/>
    </location>
</feature>
<proteinExistence type="inferred from homology"/>
<dbReference type="CDD" id="cd03366">
    <property type="entry name" value="TOPRIM_TopoIIA_GyrB"/>
    <property type="match status" value="1"/>
</dbReference>
<dbReference type="InterPro" id="IPR020568">
    <property type="entry name" value="Ribosomal_Su5_D2-typ_SF"/>
</dbReference>
<sequence length="629" mass="71148">MDYNSDTILILDGIEAIRKRPGMYIGDTGSKGLHQLFFEVLENSIDEVMEGYCKNIEIILKDDSITVKDDGRGIPVDIKKEFGKSALELVFTKLHSGGKFNSNIYKVTGGLHGVGLSCVNALSEWLVVRVKKNNKIYEMRFEAGHPVTPLQIFDLQDTQFVTGETGTEISFKPDPLILEDTTFDSDYIVKRLRSLAFLNNNVKILFIDKVNNKRFEFYYEHGLKDYIDYLNENKTPIHPPILISNKNGDVGVDIVIQYTDTYSESIYSFANNIFTSEGGTHVTGFRSGLTKAINDYFKTKQADNNFSGDDVREGITAILNIKLPNPVFEGQTKNKLMNTNIKSIIESATYSGLEKFLEENPKVAEKILLKIDNARKAREAAQRSRDITRKKSSFGSVLPGKLADCSGRGIDREYRELFIVEGDSAGGSAKQARDKNFQAILPLKGKIINVEKSRIDKILKNDEIQALISAIGCGIGNDLDLDRLRYGKIIITTDADVDGAHIRTLLLTFFFRYMTPLIKEGRIYSAMPPLYKITNGKKEYYAYTDDTFKQIVKEIGDKDLKIQRYKGLGEMNPEQLWQTTINPESRTLMKINMDDAEEADKIFTMLMGEKVEPRREFIQMNADKVNLDV</sequence>
<dbReference type="InterPro" id="IPR013760">
    <property type="entry name" value="Topo_IIA-like_dom_sf"/>
</dbReference>
<dbReference type="InterPro" id="IPR013759">
    <property type="entry name" value="Topo_IIA_B_C"/>
</dbReference>
<dbReference type="InterPro" id="IPR034160">
    <property type="entry name" value="TOPRIM_GyrB"/>
</dbReference>
<feature type="coiled-coil region" evidence="12">
    <location>
        <begin position="364"/>
        <end position="391"/>
    </location>
</feature>
<evidence type="ECO:0000256" key="3">
    <source>
        <dbReference type="ARBA" id="ARBA00010708"/>
    </source>
</evidence>
<evidence type="ECO:0000256" key="5">
    <source>
        <dbReference type="ARBA" id="ARBA00022723"/>
    </source>
</evidence>
<dbReference type="Gene3D" id="3.30.565.10">
    <property type="entry name" value="Histidine kinase-like ATPase, C-terminal domain"/>
    <property type="match status" value="1"/>
</dbReference>
<dbReference type="FunFam" id="3.30.230.10:FF:000005">
    <property type="entry name" value="DNA gyrase subunit B"/>
    <property type="match status" value="1"/>
</dbReference>
<dbReference type="FunFam" id="3.40.50.670:FF:000002">
    <property type="entry name" value="DNA gyrase subunit B"/>
    <property type="match status" value="1"/>
</dbReference>
<name>A0A520KRP5_METT2</name>
<evidence type="ECO:0000256" key="2">
    <source>
        <dbReference type="ARBA" id="ARBA00001946"/>
    </source>
</evidence>
<keyword evidence="5" id="KW-0479">Metal-binding</keyword>
<dbReference type="SMART" id="SM00433">
    <property type="entry name" value="TOP2c"/>
    <property type="match status" value="1"/>
</dbReference>
<organism evidence="14 15">
    <name type="scientific">Methanoliparum thermophilum</name>
    <dbReference type="NCBI Taxonomy" id="2491083"/>
    <lineage>
        <taxon>Archaea</taxon>
        <taxon>Methanobacteriati</taxon>
        <taxon>Methanobacteriota</taxon>
        <taxon>Candidatus Methanoliparia</taxon>
        <taxon>Candidatus Methanoliparales</taxon>
        <taxon>Candidatus Methanoliparaceae</taxon>
        <taxon>Candidatus Methanoliparum</taxon>
    </lineage>
</organism>
<dbReference type="InterPro" id="IPR000565">
    <property type="entry name" value="Topo_IIA_B"/>
</dbReference>
<comment type="catalytic activity">
    <reaction evidence="1">
        <text>ATP-dependent breakage, passage and rejoining of double-stranded DNA.</text>
        <dbReference type="EC" id="5.6.2.2"/>
    </reaction>
</comment>
<keyword evidence="6" id="KW-0547">Nucleotide-binding</keyword>
<evidence type="ECO:0000256" key="12">
    <source>
        <dbReference type="SAM" id="Coils"/>
    </source>
</evidence>
<accession>A0A520KRP5</accession>
<dbReference type="SUPFAM" id="SSF56719">
    <property type="entry name" value="Type II DNA topoisomerase"/>
    <property type="match status" value="1"/>
</dbReference>
<evidence type="ECO:0000256" key="8">
    <source>
        <dbReference type="ARBA" id="ARBA00022842"/>
    </source>
</evidence>
<dbReference type="CDD" id="cd00822">
    <property type="entry name" value="TopoII_Trans_DNA_gyrase"/>
    <property type="match status" value="1"/>
</dbReference>
<dbReference type="PROSITE" id="PS50880">
    <property type="entry name" value="TOPRIM"/>
    <property type="match status" value="1"/>
</dbReference>
<dbReference type="GO" id="GO:0005524">
    <property type="term" value="F:ATP binding"/>
    <property type="evidence" value="ECO:0007669"/>
    <property type="project" value="UniProtKB-KW"/>
</dbReference>
<dbReference type="GO" id="GO:0046872">
    <property type="term" value="F:metal ion binding"/>
    <property type="evidence" value="ECO:0007669"/>
    <property type="project" value="UniProtKB-KW"/>
</dbReference>
<reference evidence="14 15" key="1">
    <citation type="journal article" date="2019" name="Nat. Microbiol.">
        <title>Wide diversity of methane and short-chain alkane metabolisms in uncultured archaea.</title>
        <authorList>
            <person name="Borrel G."/>
            <person name="Adam P.S."/>
            <person name="McKay L.J."/>
            <person name="Chen L.X."/>
            <person name="Sierra-Garcia I.N."/>
            <person name="Sieber C.M."/>
            <person name="Letourneur Q."/>
            <person name="Ghozlane A."/>
            <person name="Andersen G.L."/>
            <person name="Li W.J."/>
            <person name="Hallam S.J."/>
            <person name="Muyzer G."/>
            <person name="de Oliveira V.M."/>
            <person name="Inskeep W.P."/>
            <person name="Banfield J.F."/>
            <person name="Gribaldo S."/>
        </authorList>
    </citation>
    <scope>NUCLEOTIDE SEQUENCE [LARGE SCALE GENOMIC DNA]</scope>
    <source>
        <strain evidence="14">NM1a</strain>
    </source>
</reference>
<dbReference type="NCBIfam" id="NF004189">
    <property type="entry name" value="PRK05644.1"/>
    <property type="match status" value="1"/>
</dbReference>
<dbReference type="SMART" id="SM00387">
    <property type="entry name" value="HATPase_c"/>
    <property type="match status" value="1"/>
</dbReference>
<keyword evidence="12" id="KW-0175">Coiled coil</keyword>
<dbReference type="InterPro" id="IPR018522">
    <property type="entry name" value="TopoIIA_CS"/>
</dbReference>
<dbReference type="InterPro" id="IPR006171">
    <property type="entry name" value="TOPRIM_dom"/>
</dbReference>
<comment type="cofactor">
    <cofactor evidence="2">
        <name>Mg(2+)</name>
        <dbReference type="ChEBI" id="CHEBI:18420"/>
    </cofactor>
</comment>
<dbReference type="Pfam" id="PF01751">
    <property type="entry name" value="Toprim"/>
    <property type="match status" value="1"/>
</dbReference>
<dbReference type="Gene3D" id="3.30.230.10">
    <property type="match status" value="1"/>
</dbReference>
<protein>
    <recommendedName>
        <fullName evidence="4">DNA topoisomerase (ATP-hydrolyzing)</fullName>
        <ecNumber evidence="4">5.6.2.2</ecNumber>
    </recommendedName>
</protein>
<comment type="similarity">
    <text evidence="3">Belongs to the type II topoisomerase GyrB family.</text>
</comment>
<dbReference type="Gene3D" id="3.40.50.670">
    <property type="match status" value="1"/>
</dbReference>
<dbReference type="GO" id="GO:0006265">
    <property type="term" value="P:DNA topological change"/>
    <property type="evidence" value="ECO:0007669"/>
    <property type="project" value="InterPro"/>
</dbReference>
<dbReference type="EC" id="5.6.2.2" evidence="4"/>
<dbReference type="Pfam" id="PF00204">
    <property type="entry name" value="DNA_gyraseB"/>
    <property type="match status" value="1"/>
</dbReference>
<dbReference type="InterPro" id="IPR014721">
    <property type="entry name" value="Ribsml_uS5_D2-typ_fold_subgr"/>
</dbReference>
<dbReference type="GO" id="GO:0003677">
    <property type="term" value="F:DNA binding"/>
    <property type="evidence" value="ECO:0007669"/>
    <property type="project" value="UniProtKB-KW"/>
</dbReference>
<evidence type="ECO:0000313" key="15">
    <source>
        <dbReference type="Proteomes" id="UP000317158"/>
    </source>
</evidence>
<dbReference type="AlphaFoldDB" id="A0A520KRP5"/>
<dbReference type="InterPro" id="IPR003594">
    <property type="entry name" value="HATPase_dom"/>
</dbReference>
<dbReference type="CDD" id="cd16928">
    <property type="entry name" value="HATPase_GyrB-like"/>
    <property type="match status" value="1"/>
</dbReference>
<dbReference type="InterPro" id="IPR001241">
    <property type="entry name" value="Topo_IIA"/>
</dbReference>
<evidence type="ECO:0000313" key="14">
    <source>
        <dbReference type="EMBL" id="RZN64435.1"/>
    </source>
</evidence>
<dbReference type="PROSITE" id="PS00177">
    <property type="entry name" value="TOPOISOMERASE_II"/>
    <property type="match status" value="1"/>
</dbReference>
<dbReference type="PANTHER" id="PTHR45866">
    <property type="entry name" value="DNA GYRASE/TOPOISOMERASE SUBUNIT B"/>
    <property type="match status" value="1"/>
</dbReference>
<evidence type="ECO:0000256" key="4">
    <source>
        <dbReference type="ARBA" id="ARBA00012895"/>
    </source>
</evidence>
<dbReference type="SUPFAM" id="SSF55874">
    <property type="entry name" value="ATPase domain of HSP90 chaperone/DNA topoisomerase II/histidine kinase"/>
    <property type="match status" value="1"/>
</dbReference>
<comment type="caution">
    <text evidence="14">The sequence shown here is derived from an EMBL/GenBank/DDBJ whole genome shotgun (WGS) entry which is preliminary data.</text>
</comment>
<evidence type="ECO:0000256" key="11">
    <source>
        <dbReference type="ARBA" id="ARBA00023235"/>
    </source>
</evidence>
<dbReference type="PRINTS" id="PR00418">
    <property type="entry name" value="TPI2FAMILY"/>
</dbReference>
<dbReference type="Proteomes" id="UP000317158">
    <property type="component" value="Unassembled WGS sequence"/>
</dbReference>
<evidence type="ECO:0000256" key="7">
    <source>
        <dbReference type="ARBA" id="ARBA00022840"/>
    </source>
</evidence>
<keyword evidence="10" id="KW-0238">DNA-binding</keyword>
<keyword evidence="11 14" id="KW-0413">Isomerase</keyword>
<dbReference type="PRINTS" id="PR01159">
    <property type="entry name" value="DNAGYRASEB"/>
</dbReference>
<dbReference type="InterPro" id="IPR036890">
    <property type="entry name" value="HATPase_C_sf"/>
</dbReference>
<dbReference type="Pfam" id="PF02518">
    <property type="entry name" value="HATPase_c"/>
    <property type="match status" value="1"/>
</dbReference>
<evidence type="ECO:0000256" key="9">
    <source>
        <dbReference type="ARBA" id="ARBA00023029"/>
    </source>
</evidence>
<dbReference type="SUPFAM" id="SSF54211">
    <property type="entry name" value="Ribosomal protein S5 domain 2-like"/>
    <property type="match status" value="1"/>
</dbReference>
<dbReference type="EMBL" id="RXIF01000006">
    <property type="protein sequence ID" value="RZN64435.1"/>
    <property type="molecule type" value="Genomic_DNA"/>
</dbReference>
<evidence type="ECO:0000256" key="6">
    <source>
        <dbReference type="ARBA" id="ARBA00022741"/>
    </source>
</evidence>
<keyword evidence="7" id="KW-0067">ATP-binding</keyword>
<evidence type="ECO:0000256" key="1">
    <source>
        <dbReference type="ARBA" id="ARBA00000185"/>
    </source>
</evidence>
<dbReference type="InterPro" id="IPR013506">
    <property type="entry name" value="Topo_IIA_bsu_dom2"/>
</dbReference>
<dbReference type="Pfam" id="PF00986">
    <property type="entry name" value="DNA_gyraseB_C"/>
    <property type="match status" value="1"/>
</dbReference>
<dbReference type="InterPro" id="IPR002288">
    <property type="entry name" value="DNA_gyrase_B_C"/>
</dbReference>
<keyword evidence="9" id="KW-0799">Topoisomerase</keyword>
<gene>
    <name evidence="14" type="ORF">EF806_03565</name>
</gene>
<dbReference type="PANTHER" id="PTHR45866:SF1">
    <property type="entry name" value="DNA GYRASE SUBUNIT B, MITOCHONDRIAL"/>
    <property type="match status" value="1"/>
</dbReference>
<dbReference type="GO" id="GO:0003918">
    <property type="term" value="F:DNA topoisomerase type II (double strand cut, ATP-hydrolyzing) activity"/>
    <property type="evidence" value="ECO:0007669"/>
    <property type="project" value="UniProtKB-EC"/>
</dbReference>
<keyword evidence="8" id="KW-0460">Magnesium</keyword>
<evidence type="ECO:0000259" key="13">
    <source>
        <dbReference type="PROSITE" id="PS50880"/>
    </source>
</evidence>
<evidence type="ECO:0000256" key="10">
    <source>
        <dbReference type="ARBA" id="ARBA00023125"/>
    </source>
</evidence>